<feature type="compositionally biased region" description="Basic residues" evidence="1">
    <location>
        <begin position="713"/>
        <end position="722"/>
    </location>
</feature>
<name>A0A2U9B0W2_SCOMX</name>
<evidence type="ECO:0000256" key="2">
    <source>
        <dbReference type="SAM" id="SignalP"/>
    </source>
</evidence>
<evidence type="ECO:0000313" key="3">
    <source>
        <dbReference type="EMBL" id="AWO97579.1"/>
    </source>
</evidence>
<feature type="compositionally biased region" description="Low complexity" evidence="1">
    <location>
        <begin position="239"/>
        <end position="251"/>
    </location>
</feature>
<feature type="region of interest" description="Disordered" evidence="1">
    <location>
        <begin position="169"/>
        <end position="198"/>
    </location>
</feature>
<organism evidence="3 4">
    <name type="scientific">Scophthalmus maximus</name>
    <name type="common">Turbot</name>
    <name type="synonym">Psetta maxima</name>
    <dbReference type="NCBI Taxonomy" id="52904"/>
    <lineage>
        <taxon>Eukaryota</taxon>
        <taxon>Metazoa</taxon>
        <taxon>Chordata</taxon>
        <taxon>Craniata</taxon>
        <taxon>Vertebrata</taxon>
        <taxon>Euteleostomi</taxon>
        <taxon>Actinopterygii</taxon>
        <taxon>Neopterygii</taxon>
        <taxon>Teleostei</taxon>
        <taxon>Neoteleostei</taxon>
        <taxon>Acanthomorphata</taxon>
        <taxon>Carangaria</taxon>
        <taxon>Pleuronectiformes</taxon>
        <taxon>Pleuronectoidei</taxon>
        <taxon>Scophthalmidae</taxon>
        <taxon>Scophthalmus</taxon>
    </lineage>
</organism>
<protein>
    <submittedName>
        <fullName evidence="3">Ribosome biogenesis protein nep1-like putative</fullName>
    </submittedName>
</protein>
<feature type="compositionally biased region" description="Basic and acidic residues" evidence="1">
    <location>
        <begin position="449"/>
        <end position="458"/>
    </location>
</feature>
<feature type="chain" id="PRO_5016038386" evidence="2">
    <location>
        <begin position="22"/>
        <end position="908"/>
    </location>
</feature>
<dbReference type="EMBL" id="CP026244">
    <property type="protein sequence ID" value="AWO97579.1"/>
    <property type="molecule type" value="Genomic_DNA"/>
</dbReference>
<feature type="region of interest" description="Disordered" evidence="1">
    <location>
        <begin position="648"/>
        <end position="726"/>
    </location>
</feature>
<accession>A0A2U9B0W2</accession>
<feature type="signal peptide" evidence="2">
    <location>
        <begin position="1"/>
        <end position="21"/>
    </location>
</feature>
<sequence length="908" mass="96333">MSGNAAAYSRLASAWLPLCAAVTSFVLCSDAARDSRNGYDQNGHYQNGYDQNGYDQSGYDQNGYYQNGYDHNSYNQHFPDNRQSRAGIIGAQRGQVAAGVRPAGWTFSSDSQHAGRSFERPQSRLNHPPLSQTVAQTGSPYNSHPLIIKEYSQNRMWEPRDAQKSYYEANDSPKLADDGAARASAPGERRGASLATPRGGYKEANELWSSSGGLQSSGSFVGFAGQTAPRAPPASYGLEPGDPSSGESSPPHTDSSQGLGSMTGSGTLRPRMLKSYLFQDSQAPLVGGQQAPSGRGSPAASPHQQGASGAQAAARFGPAFGQFADDAVPLHRDAGAAQFGRRADSSTKYQPTSSMFPPAQLSRPPPAPGRGRTAESVDPIPSLLPQDNDATSTEKYAAGSPAHTTPSGSLLGYEPGRSAKTIYGITGFEKTLWPAVPRSGERASSGRHSFNEGRETKKTPAFSPKYSFGQRGASTTKLERTPANDAPRSSGSSGFEDVQPLLPGSDAGVAVRPDPRQFRRIHGLRGFGSRPLEGAKTLVGAPDGPATFQRGFEIRSSQTWRPGGSRIHRLHSKRGETEPAAGHTSTRSRNEPSGGDSGPLPTSAGGTESVERRRFTPDKYKRKHSLYAFMGFQPIRNRLANTNWRHDEQHPTAAAPPPAATRRASPSHLRSAGGHRFRSGPTPEARAANGTQPVARKASLSGGSSGSAVVMGKRVRGKHGNSRRLSESAFLANRTVNAAIVRLPERPVKVKAVTHADVLGSASFRGVSAPPQTRVAPADEDSSPGTTTRAGQGEEAGPRTFDPDDGARRVANTSRSAEDDDQEDLRSVQEETPGFKKSRAFGSGMKTLDASSDSEGSGSGAFDLPDVLSADAPTHSRGFSEDVLELDYLRAATGNVSFKSVKLSHPEK</sequence>
<feature type="compositionally biased region" description="Polar residues" evidence="1">
    <location>
        <begin position="252"/>
        <end position="266"/>
    </location>
</feature>
<evidence type="ECO:0000256" key="1">
    <source>
        <dbReference type="SAM" id="MobiDB-lite"/>
    </source>
</evidence>
<feature type="region of interest" description="Disordered" evidence="1">
    <location>
        <begin position="763"/>
        <end position="875"/>
    </location>
</feature>
<keyword evidence="4" id="KW-1185">Reference proteome</keyword>
<dbReference type="AlphaFoldDB" id="A0A2U9B0W2"/>
<feature type="region of interest" description="Disordered" evidence="1">
    <location>
        <begin position="219"/>
        <end position="314"/>
    </location>
</feature>
<keyword evidence="2" id="KW-0732">Signal</keyword>
<feature type="compositionally biased region" description="Low complexity" evidence="1">
    <location>
        <begin position="299"/>
        <end position="314"/>
    </location>
</feature>
<feature type="compositionally biased region" description="Polar residues" evidence="1">
    <location>
        <begin position="346"/>
        <end position="355"/>
    </location>
</feature>
<feature type="region of interest" description="Disordered" evidence="1">
    <location>
        <begin position="334"/>
        <end position="414"/>
    </location>
</feature>
<evidence type="ECO:0000313" key="4">
    <source>
        <dbReference type="Proteomes" id="UP000246464"/>
    </source>
</evidence>
<proteinExistence type="predicted"/>
<feature type="region of interest" description="Disordered" evidence="1">
    <location>
        <begin position="435"/>
        <end position="617"/>
    </location>
</feature>
<dbReference type="Proteomes" id="UP000246464">
    <property type="component" value="Chromosome 2"/>
</dbReference>
<feature type="region of interest" description="Disordered" evidence="1">
    <location>
        <begin position="106"/>
        <end position="128"/>
    </location>
</feature>
<reference evidence="3 4" key="1">
    <citation type="submission" date="2017-12" db="EMBL/GenBank/DDBJ databases">
        <title>Integrating genomic resources of turbot (Scophthalmus maximus) in depth evaluation of genetic and physical mapping variation across individuals.</title>
        <authorList>
            <person name="Martinez P."/>
        </authorList>
    </citation>
    <scope>NUCLEOTIDE SEQUENCE [LARGE SCALE GENOMIC DNA]</scope>
</reference>
<gene>
    <name evidence="3" type="ORF">SMAX5B_001466</name>
</gene>